<protein>
    <submittedName>
        <fullName evidence="1">Uncharacterized protein</fullName>
    </submittedName>
</protein>
<dbReference type="HOGENOM" id="CLU_167393_0_0_9"/>
<organism evidence="1 2">
    <name type="scientific">Hungatella hathewayi WAL-18680</name>
    <dbReference type="NCBI Taxonomy" id="742737"/>
    <lineage>
        <taxon>Bacteria</taxon>
        <taxon>Bacillati</taxon>
        <taxon>Bacillota</taxon>
        <taxon>Clostridia</taxon>
        <taxon>Lachnospirales</taxon>
        <taxon>Lachnospiraceae</taxon>
        <taxon>Hungatella</taxon>
    </lineage>
</organism>
<gene>
    <name evidence="1" type="ORF">HMPREF9473_01390</name>
</gene>
<evidence type="ECO:0000313" key="1">
    <source>
        <dbReference type="EMBL" id="EHI60581.1"/>
    </source>
</evidence>
<proteinExistence type="predicted"/>
<comment type="caution">
    <text evidence="1">The sequence shown here is derived from an EMBL/GenBank/DDBJ whole genome shotgun (WGS) entry which is preliminary data.</text>
</comment>
<keyword evidence="2" id="KW-1185">Reference proteome</keyword>
<sequence>MKKMILPSILILALLALYLAAGPLERRVSGESLSILEQSIRRGAVQCYALEGAYPEDISYLKQRYGVAYDSELYYVDYTYLASNLMPDITVLPQS</sequence>
<dbReference type="OrthoDB" id="9815367at2"/>
<name>G5ID16_9FIRM</name>
<dbReference type="Proteomes" id="UP000005384">
    <property type="component" value="Unassembled WGS sequence"/>
</dbReference>
<dbReference type="RefSeq" id="WP_006779374.1">
    <property type="nucleotide sequence ID" value="NZ_CP040506.1"/>
</dbReference>
<dbReference type="AlphaFoldDB" id="G5ID16"/>
<reference evidence="1 2" key="1">
    <citation type="submission" date="2011-08" db="EMBL/GenBank/DDBJ databases">
        <title>The Genome Sequence of Clostridium hathewayi WAL-18680.</title>
        <authorList>
            <consortium name="The Broad Institute Genome Sequencing Platform"/>
            <person name="Earl A."/>
            <person name="Ward D."/>
            <person name="Feldgarden M."/>
            <person name="Gevers D."/>
            <person name="Finegold S.M."/>
            <person name="Summanen P.H."/>
            <person name="Molitoris D.R."/>
            <person name="Song M."/>
            <person name="Daigneault M."/>
            <person name="Allen-Vercoe E."/>
            <person name="Young S.K."/>
            <person name="Zeng Q."/>
            <person name="Gargeya S."/>
            <person name="Fitzgerald M."/>
            <person name="Haas B."/>
            <person name="Abouelleil A."/>
            <person name="Alvarado L."/>
            <person name="Arachchi H.M."/>
            <person name="Berlin A."/>
            <person name="Brown A."/>
            <person name="Chapman S.B."/>
            <person name="Chen Z."/>
            <person name="Dunbar C."/>
            <person name="Freedman E."/>
            <person name="Gearin G."/>
            <person name="Gellesch M."/>
            <person name="Goldberg J."/>
            <person name="Griggs A."/>
            <person name="Gujja S."/>
            <person name="Heiman D."/>
            <person name="Howarth C."/>
            <person name="Larson L."/>
            <person name="Lui A."/>
            <person name="MacDonald P.J.P."/>
            <person name="Montmayeur A."/>
            <person name="Murphy C."/>
            <person name="Neiman D."/>
            <person name="Pearson M."/>
            <person name="Priest M."/>
            <person name="Roberts A."/>
            <person name="Saif S."/>
            <person name="Shea T."/>
            <person name="Shenoy N."/>
            <person name="Sisk P."/>
            <person name="Stolte C."/>
            <person name="Sykes S."/>
            <person name="Wortman J."/>
            <person name="Nusbaum C."/>
            <person name="Birren B."/>
        </authorList>
    </citation>
    <scope>NUCLEOTIDE SEQUENCE [LARGE SCALE GENOMIC DNA]</scope>
    <source>
        <strain evidence="1 2">WAL-18680</strain>
    </source>
</reference>
<evidence type="ECO:0000313" key="2">
    <source>
        <dbReference type="Proteomes" id="UP000005384"/>
    </source>
</evidence>
<dbReference type="EMBL" id="ADLN01000014">
    <property type="protein sequence ID" value="EHI60581.1"/>
    <property type="molecule type" value="Genomic_DNA"/>
</dbReference>
<dbReference type="PATRIC" id="fig|742737.3.peg.1403"/>
<accession>G5ID16</accession>